<reference evidence="2" key="1">
    <citation type="journal article" date="2015" name="Nat. Genet.">
        <title>The pineapple genome and the evolution of CAM photosynthesis.</title>
        <authorList>
            <person name="Ming R."/>
            <person name="VanBuren R."/>
            <person name="Wai C.M."/>
            <person name="Tang H."/>
            <person name="Schatz M.C."/>
            <person name="Bowers J.E."/>
            <person name="Lyons E."/>
            <person name="Wang M.L."/>
            <person name="Chen J."/>
            <person name="Biggers E."/>
            <person name="Zhang J."/>
            <person name="Huang L."/>
            <person name="Zhang L."/>
            <person name="Miao W."/>
            <person name="Zhang J."/>
            <person name="Ye Z."/>
            <person name="Miao C."/>
            <person name="Lin Z."/>
            <person name="Wang H."/>
            <person name="Zhou H."/>
            <person name="Yim W.C."/>
            <person name="Priest H.D."/>
            <person name="Zheng C."/>
            <person name="Woodhouse M."/>
            <person name="Edger P.P."/>
            <person name="Guyot R."/>
            <person name="Guo H.B."/>
            <person name="Guo H."/>
            <person name="Zheng G."/>
            <person name="Singh R."/>
            <person name="Sharma A."/>
            <person name="Min X."/>
            <person name="Zheng Y."/>
            <person name="Lee H."/>
            <person name="Gurtowski J."/>
            <person name="Sedlazeck F.J."/>
            <person name="Harkess A."/>
            <person name="McKain M.R."/>
            <person name="Liao Z."/>
            <person name="Fang J."/>
            <person name="Liu J."/>
            <person name="Zhang X."/>
            <person name="Zhang Q."/>
            <person name="Hu W."/>
            <person name="Qin Y."/>
            <person name="Wang K."/>
            <person name="Chen L.Y."/>
            <person name="Shirley N."/>
            <person name="Lin Y.R."/>
            <person name="Liu L.Y."/>
            <person name="Hernandez A.G."/>
            <person name="Wright C.L."/>
            <person name="Bulone V."/>
            <person name="Tuskan G.A."/>
            <person name="Heath K."/>
            <person name="Zee F."/>
            <person name="Moore P.H."/>
            <person name="Sunkar R."/>
            <person name="Leebens-Mack J.H."/>
            <person name="Mockler T."/>
            <person name="Bennetzen J.L."/>
            <person name="Freeling M."/>
            <person name="Sankoff D."/>
            <person name="Paterson A.H."/>
            <person name="Zhu X."/>
            <person name="Yang X."/>
            <person name="Smith J.A."/>
            <person name="Cushman J.C."/>
            <person name="Paull R.E."/>
            <person name="Yu Q."/>
        </authorList>
    </citation>
    <scope>NUCLEOTIDE SEQUENCE [LARGE SCALE GENOMIC DNA]</scope>
    <source>
        <strain evidence="2">cv. F153</strain>
    </source>
</reference>
<dbReference type="GeneID" id="109720053"/>
<keyword evidence="2" id="KW-1185">Reference proteome</keyword>
<reference evidence="3" key="2">
    <citation type="submission" date="2025-08" db="UniProtKB">
        <authorList>
            <consortium name="RefSeq"/>
        </authorList>
    </citation>
    <scope>IDENTIFICATION</scope>
    <source>
        <tissue evidence="3">Leaf</tissue>
    </source>
</reference>
<feature type="coiled-coil region" evidence="1">
    <location>
        <begin position="174"/>
        <end position="201"/>
    </location>
</feature>
<feature type="coiled-coil region" evidence="1">
    <location>
        <begin position="1"/>
        <end position="119"/>
    </location>
</feature>
<dbReference type="AlphaFoldDB" id="A0A6P5G1M5"/>
<dbReference type="PANTHER" id="PTHR38353:SF2">
    <property type="entry name" value="TROPOMYOSIN"/>
    <property type="match status" value="1"/>
</dbReference>
<organism evidence="2 3">
    <name type="scientific">Ananas comosus</name>
    <name type="common">Pineapple</name>
    <name type="synonym">Ananas ananas</name>
    <dbReference type="NCBI Taxonomy" id="4615"/>
    <lineage>
        <taxon>Eukaryota</taxon>
        <taxon>Viridiplantae</taxon>
        <taxon>Streptophyta</taxon>
        <taxon>Embryophyta</taxon>
        <taxon>Tracheophyta</taxon>
        <taxon>Spermatophyta</taxon>
        <taxon>Magnoliopsida</taxon>
        <taxon>Liliopsida</taxon>
        <taxon>Poales</taxon>
        <taxon>Bromeliaceae</taxon>
        <taxon>Bromelioideae</taxon>
        <taxon>Ananas</taxon>
    </lineage>
</organism>
<evidence type="ECO:0000256" key="1">
    <source>
        <dbReference type="SAM" id="Coils"/>
    </source>
</evidence>
<gene>
    <name evidence="3" type="primary">LOC109720053</name>
</gene>
<proteinExistence type="predicted"/>
<dbReference type="PANTHER" id="PTHR38353">
    <property type="entry name" value="TROPOMYOSIN"/>
    <property type="match status" value="1"/>
</dbReference>
<dbReference type="RefSeq" id="XP_020102516.1">
    <property type="nucleotide sequence ID" value="XM_020246927.1"/>
</dbReference>
<dbReference type="Proteomes" id="UP000515123">
    <property type="component" value="Linkage group 14"/>
</dbReference>
<sequence>MEHYLENMKTLRSYVNDVEEEAVKRSAEEQKQRTAIVALESDLNLVRSETKQLNEEAEEMLKKKAVVGLEIAEKQRKITSLQTECSTLKQTLELLHQEIASMERILKEKRSYYKKAEEELNYKLQEQQDWFHSHTQKMPVNIEPVENIPSMQGSIEGSMDCALHLQVLQMTEKQKELTIQLESTKLKMEELETKKIALLSENCRNKQLIEQVKHAIGGFPRELREMDLSALEAEHNALLCDKSGETEYTESLQDRINQMKGISDTVECRCGEKYKVELELAGEVI</sequence>
<protein>
    <submittedName>
        <fullName evidence="3">Liprin-alpha-3 isoform X1</fullName>
    </submittedName>
</protein>
<accession>A0A6P5G1M5</accession>
<evidence type="ECO:0000313" key="2">
    <source>
        <dbReference type="Proteomes" id="UP000515123"/>
    </source>
</evidence>
<name>A0A6P5G1M5_ANACO</name>
<dbReference type="OrthoDB" id="1933536at2759"/>
<keyword evidence="1" id="KW-0175">Coiled coil</keyword>
<evidence type="ECO:0000313" key="3">
    <source>
        <dbReference type="RefSeq" id="XP_020102516.1"/>
    </source>
</evidence>